<reference evidence="4" key="1">
    <citation type="submission" date="2025-08" db="UniProtKB">
        <authorList>
            <consortium name="RefSeq"/>
        </authorList>
    </citation>
    <scope>IDENTIFICATION</scope>
    <source>
        <tissue evidence="4">Whole organism</tissue>
    </source>
</reference>
<organism evidence="3 4">
    <name type="scientific">Frankliniella occidentalis</name>
    <name type="common">Western flower thrips</name>
    <name type="synonym">Euthrips occidentalis</name>
    <dbReference type="NCBI Taxonomy" id="133901"/>
    <lineage>
        <taxon>Eukaryota</taxon>
        <taxon>Metazoa</taxon>
        <taxon>Ecdysozoa</taxon>
        <taxon>Arthropoda</taxon>
        <taxon>Hexapoda</taxon>
        <taxon>Insecta</taxon>
        <taxon>Pterygota</taxon>
        <taxon>Neoptera</taxon>
        <taxon>Paraneoptera</taxon>
        <taxon>Thysanoptera</taxon>
        <taxon>Terebrantia</taxon>
        <taxon>Thripoidea</taxon>
        <taxon>Thripidae</taxon>
        <taxon>Frankliniella</taxon>
    </lineage>
</organism>
<dbReference type="Gene3D" id="3.40.50.1110">
    <property type="entry name" value="SGNH hydrolase"/>
    <property type="match status" value="1"/>
</dbReference>
<keyword evidence="3" id="KW-1185">Reference proteome</keyword>
<evidence type="ECO:0000256" key="1">
    <source>
        <dbReference type="SAM" id="MobiDB-lite"/>
    </source>
</evidence>
<dbReference type="SUPFAM" id="SSF52949">
    <property type="entry name" value="Macro domain-like"/>
    <property type="match status" value="1"/>
</dbReference>
<proteinExistence type="predicted"/>
<dbReference type="RefSeq" id="XP_052126023.1">
    <property type="nucleotide sequence ID" value="XM_052270063.1"/>
</dbReference>
<dbReference type="Proteomes" id="UP000504606">
    <property type="component" value="Unplaced"/>
</dbReference>
<feature type="region of interest" description="Disordered" evidence="1">
    <location>
        <begin position="340"/>
        <end position="393"/>
    </location>
</feature>
<dbReference type="InterPro" id="IPR050892">
    <property type="entry name" value="ADP-ribose_metab_enzymes"/>
</dbReference>
<dbReference type="InterPro" id="IPR043472">
    <property type="entry name" value="Macro_dom-like"/>
</dbReference>
<protein>
    <submittedName>
        <fullName evidence="4">Uncharacterized protein LOC127749939</fullName>
    </submittedName>
</protein>
<accession>A0A9C6UBZ0</accession>
<evidence type="ECO:0000313" key="4">
    <source>
        <dbReference type="RefSeq" id="XP_052126023.1"/>
    </source>
</evidence>
<dbReference type="SUPFAM" id="SSF52266">
    <property type="entry name" value="SGNH hydrolase"/>
    <property type="match status" value="1"/>
</dbReference>
<dbReference type="AlphaFoldDB" id="A0A9C6UBZ0"/>
<dbReference type="GO" id="GO:0140291">
    <property type="term" value="P:peptidyl-glutamate ADP-deribosylation"/>
    <property type="evidence" value="ECO:0007669"/>
    <property type="project" value="TreeGrafter"/>
</dbReference>
<dbReference type="PROSITE" id="PS51154">
    <property type="entry name" value="MACRO"/>
    <property type="match status" value="1"/>
</dbReference>
<dbReference type="OrthoDB" id="2155246at2759"/>
<dbReference type="PANTHER" id="PTHR12521:SF0">
    <property type="entry name" value="ADP-RIBOSE GLYCOHYDROLASE OARD1"/>
    <property type="match status" value="1"/>
</dbReference>
<dbReference type="KEGG" id="foc:127749939"/>
<dbReference type="PANTHER" id="PTHR12521">
    <property type="entry name" value="PROTEIN C6ORF130"/>
    <property type="match status" value="1"/>
</dbReference>
<dbReference type="InterPro" id="IPR036514">
    <property type="entry name" value="SGNH_hydro_sf"/>
</dbReference>
<dbReference type="Gene3D" id="3.40.220.10">
    <property type="entry name" value="Leucine Aminopeptidase, subunit E, domain 1"/>
    <property type="match status" value="1"/>
</dbReference>
<feature type="compositionally biased region" description="Acidic residues" evidence="1">
    <location>
        <begin position="350"/>
        <end position="361"/>
    </location>
</feature>
<feature type="domain" description="Macro" evidence="2">
    <location>
        <begin position="1"/>
        <end position="155"/>
    </location>
</feature>
<evidence type="ECO:0000259" key="2">
    <source>
        <dbReference type="PROSITE" id="PS51154"/>
    </source>
</evidence>
<dbReference type="CDD" id="cd00229">
    <property type="entry name" value="SGNH_hydrolase"/>
    <property type="match status" value="1"/>
</dbReference>
<dbReference type="GeneID" id="127749939"/>
<name>A0A9C6UBZ0_FRAOC</name>
<gene>
    <name evidence="4" type="primary">LOC127749939</name>
</gene>
<evidence type="ECO:0000313" key="3">
    <source>
        <dbReference type="Proteomes" id="UP000504606"/>
    </source>
</evidence>
<sequence length="393" mass="44462">MIEGNLLEAMDTEGFSAAHCVARDMRMGRGIALKLKTKLNIDTETLKKNCQVSDIVEMKIGNDYLLNLVTKKVSRELPNWNDFKKTIKKLPETCERLKINKLIMPKIGCGLDAFKWPNVMKLLKSVFYNSNIEVYVLYNDKDEEPMYARSKDGKKKFLLKEKRKATTEIVGDSHAKGILQILRKDKDQTFYAQATGGATTSAATKNLNLYSSYLSPEDNLVVITGTNDIDLNNENQDLTSHDEARKDIVSQAKHTKVTILTIPYRYDETDANGKIDIYNNHIRNMILTEANEQGLLERIQIVDVNKVLTKEHYSELGLHLNTEGKEVFCKLITTATSESGTLSCLPTPEESTEDEEDTEIENIEKPDSDTTLALDKSKDEQEVEEDMGFGLFD</sequence>
<dbReference type="InterPro" id="IPR002589">
    <property type="entry name" value="Macro_dom"/>
</dbReference>